<gene>
    <name evidence="1" type="primary">NTH1_2</name>
    <name evidence="1" type="ORF">DSO57_1036475</name>
</gene>
<name>A0ACC2RE06_9FUNG</name>
<dbReference type="Proteomes" id="UP001165960">
    <property type="component" value="Unassembled WGS sequence"/>
</dbReference>
<protein>
    <submittedName>
        <fullName evidence="1">Alpha,alpha-trehalase nth1</fullName>
        <ecNumber evidence="1">4.2.99.18</ecNumber>
    </submittedName>
</protein>
<keyword evidence="1" id="KW-0456">Lyase</keyword>
<proteinExistence type="predicted"/>
<dbReference type="EMBL" id="QTSX02007452">
    <property type="protein sequence ID" value="KAJ9048296.1"/>
    <property type="molecule type" value="Genomic_DNA"/>
</dbReference>
<sequence>MLRCSFIFSGQKLILKCRYLSFFDFKYFRCSKILSRLSFLEERDEVIIKVKAQKKSGRDVSGKDFVPITPPPSWEEAFMKIQEYRKTHPAPVDSMGCERTDVQDLTPKEFRFHVLIALMLSSQTRDEETYAAMAKLRKAGGGKLTAEVLDVMNENTLHDCIKQVGFHNMKTKYVKNAARICIEKHEGDIPSTLKDLMALPGVGPKMAFLAMQCGWDVNIGIGVDVHVHRITNRLGWVQTKHPEETRASLESWLPEKWWKAINFLLVGLGQTVCYGNRPRCYACPVSDLCPSRDPSSVAPAKGKPLPRIRSAEPKILLEIEKPQVAAKVVRSRHFIKEEAPSETDPLFEE</sequence>
<dbReference type="EC" id="4.2.99.18" evidence="1"/>
<evidence type="ECO:0000313" key="2">
    <source>
        <dbReference type="Proteomes" id="UP001165960"/>
    </source>
</evidence>
<keyword evidence="2" id="KW-1185">Reference proteome</keyword>
<reference evidence="1" key="1">
    <citation type="submission" date="2022-04" db="EMBL/GenBank/DDBJ databases">
        <title>Genome of the entomopathogenic fungus Entomophthora muscae.</title>
        <authorList>
            <person name="Elya C."/>
            <person name="Lovett B.R."/>
            <person name="Lee E."/>
            <person name="Macias A.M."/>
            <person name="Hajek A.E."/>
            <person name="De Bivort B.L."/>
            <person name="Kasson M.T."/>
            <person name="De Fine Licht H.H."/>
            <person name="Stajich J.E."/>
        </authorList>
    </citation>
    <scope>NUCLEOTIDE SEQUENCE</scope>
    <source>
        <strain evidence="1">Berkeley</strain>
    </source>
</reference>
<accession>A0ACC2RE06</accession>
<evidence type="ECO:0000313" key="1">
    <source>
        <dbReference type="EMBL" id="KAJ9048296.1"/>
    </source>
</evidence>
<comment type="caution">
    <text evidence="1">The sequence shown here is derived from an EMBL/GenBank/DDBJ whole genome shotgun (WGS) entry which is preliminary data.</text>
</comment>
<organism evidence="1 2">
    <name type="scientific">Entomophthora muscae</name>
    <dbReference type="NCBI Taxonomy" id="34485"/>
    <lineage>
        <taxon>Eukaryota</taxon>
        <taxon>Fungi</taxon>
        <taxon>Fungi incertae sedis</taxon>
        <taxon>Zoopagomycota</taxon>
        <taxon>Entomophthoromycotina</taxon>
        <taxon>Entomophthoromycetes</taxon>
        <taxon>Entomophthorales</taxon>
        <taxon>Entomophthoraceae</taxon>
        <taxon>Entomophthora</taxon>
    </lineage>
</organism>